<gene>
    <name evidence="3" type="ORF">OVN18_10805</name>
</gene>
<dbReference type="Proteomes" id="UP001164706">
    <property type="component" value="Chromosome"/>
</dbReference>
<dbReference type="Pfam" id="PF20434">
    <property type="entry name" value="BD-FAE"/>
    <property type="match status" value="1"/>
</dbReference>
<dbReference type="GO" id="GO:0016787">
    <property type="term" value="F:hydrolase activity"/>
    <property type="evidence" value="ECO:0007669"/>
    <property type="project" value="UniProtKB-KW"/>
</dbReference>
<evidence type="ECO:0000256" key="1">
    <source>
        <dbReference type="ARBA" id="ARBA00022801"/>
    </source>
</evidence>
<dbReference type="Gene3D" id="3.40.50.1820">
    <property type="entry name" value="alpha/beta hydrolase"/>
    <property type="match status" value="1"/>
</dbReference>
<dbReference type="KEGG" id="mdb:OVN18_10805"/>
<protein>
    <submittedName>
        <fullName evidence="3">Alpha/beta hydrolase</fullName>
    </submittedName>
</protein>
<feature type="domain" description="BD-FAE-like" evidence="2">
    <location>
        <begin position="54"/>
        <end position="248"/>
    </location>
</feature>
<evidence type="ECO:0000313" key="3">
    <source>
        <dbReference type="EMBL" id="WAB81037.1"/>
    </source>
</evidence>
<reference evidence="3" key="1">
    <citation type="submission" date="2022-11" db="EMBL/GenBank/DDBJ databases">
        <title>Description of Microcella daejonensis nov. sp, isolated from riverside soil.</title>
        <authorList>
            <person name="Molina K.M."/>
            <person name="Kim S.B."/>
        </authorList>
    </citation>
    <scope>NUCLEOTIDE SEQUENCE</scope>
    <source>
        <strain evidence="3">MMS21-STM12</strain>
    </source>
</reference>
<dbReference type="SUPFAM" id="SSF53474">
    <property type="entry name" value="alpha/beta-Hydrolases"/>
    <property type="match status" value="1"/>
</dbReference>
<dbReference type="InterPro" id="IPR049492">
    <property type="entry name" value="BD-FAE-like_dom"/>
</dbReference>
<proteinExistence type="predicted"/>
<dbReference type="PANTHER" id="PTHR48081:SF33">
    <property type="entry name" value="KYNURENINE FORMAMIDASE"/>
    <property type="match status" value="1"/>
</dbReference>
<keyword evidence="4" id="KW-1185">Reference proteome</keyword>
<name>A0A9E8SAW8_9MICO</name>
<evidence type="ECO:0000313" key="4">
    <source>
        <dbReference type="Proteomes" id="UP001164706"/>
    </source>
</evidence>
<dbReference type="RefSeq" id="WP_267780789.1">
    <property type="nucleotide sequence ID" value="NZ_CP113089.1"/>
</dbReference>
<dbReference type="PANTHER" id="PTHR48081">
    <property type="entry name" value="AB HYDROLASE SUPERFAMILY PROTEIN C4A8.06C"/>
    <property type="match status" value="1"/>
</dbReference>
<keyword evidence="1 3" id="KW-0378">Hydrolase</keyword>
<dbReference type="AlphaFoldDB" id="A0A9E8SAW8"/>
<dbReference type="InterPro" id="IPR029058">
    <property type="entry name" value="AB_hydrolase_fold"/>
</dbReference>
<sequence>MRPPLARVPVWVWRALMGLIGPAERRRFNVDPIAGVHHVNDVPYVHGGTSEQVLDVLAPHGPREGLPVYVYFHGGGWTSGDKAAVRKYCATQASHGVLVVNVNYRTVSSEVHMAQIMQDAAAALAWAIDHAGEHGGDPARIVVGGDSAGGQIAALLVAAQTRPELRERYGIDAAAPSAAIRGVVQHCTPGDFSTVLERGSVLGRGFVRMLLPQAERKGDLSAPARFLSPIEWIDADYPAVFLTTSERDYFHRASTNFVARARGWGVPVDVLSYGRASRRARHTWQQDYRHPESQEVYRRLVAFVRRVTAVPAAVGA</sequence>
<dbReference type="EMBL" id="CP113089">
    <property type="protein sequence ID" value="WAB81037.1"/>
    <property type="molecule type" value="Genomic_DNA"/>
</dbReference>
<accession>A0A9E8SAW8</accession>
<dbReference type="InterPro" id="IPR050300">
    <property type="entry name" value="GDXG_lipolytic_enzyme"/>
</dbReference>
<evidence type="ECO:0000259" key="2">
    <source>
        <dbReference type="Pfam" id="PF20434"/>
    </source>
</evidence>
<organism evidence="3 4">
    <name type="scientific">Microcella daejeonensis</name>
    <dbReference type="NCBI Taxonomy" id="2994971"/>
    <lineage>
        <taxon>Bacteria</taxon>
        <taxon>Bacillati</taxon>
        <taxon>Actinomycetota</taxon>
        <taxon>Actinomycetes</taxon>
        <taxon>Micrococcales</taxon>
        <taxon>Microbacteriaceae</taxon>
        <taxon>Microcella</taxon>
    </lineage>
</organism>